<evidence type="ECO:0000256" key="1">
    <source>
        <dbReference type="SAM" id="MobiDB-lite"/>
    </source>
</evidence>
<dbReference type="AlphaFoldDB" id="S8F3D4"/>
<organism evidence="2 3">
    <name type="scientific">Fomitopsis schrenkii</name>
    <name type="common">Brown rot fungus</name>
    <dbReference type="NCBI Taxonomy" id="2126942"/>
    <lineage>
        <taxon>Eukaryota</taxon>
        <taxon>Fungi</taxon>
        <taxon>Dikarya</taxon>
        <taxon>Basidiomycota</taxon>
        <taxon>Agaricomycotina</taxon>
        <taxon>Agaricomycetes</taxon>
        <taxon>Polyporales</taxon>
        <taxon>Fomitopsis</taxon>
    </lineage>
</organism>
<reference evidence="2 3" key="1">
    <citation type="journal article" date="2012" name="Science">
        <title>The Paleozoic origin of enzymatic lignin decomposition reconstructed from 31 fungal genomes.</title>
        <authorList>
            <person name="Floudas D."/>
            <person name="Binder M."/>
            <person name="Riley R."/>
            <person name="Barry K."/>
            <person name="Blanchette R.A."/>
            <person name="Henrissat B."/>
            <person name="Martinez A.T."/>
            <person name="Otillar R."/>
            <person name="Spatafora J.W."/>
            <person name="Yadav J.S."/>
            <person name="Aerts A."/>
            <person name="Benoit I."/>
            <person name="Boyd A."/>
            <person name="Carlson A."/>
            <person name="Copeland A."/>
            <person name="Coutinho P.M."/>
            <person name="de Vries R.P."/>
            <person name="Ferreira P."/>
            <person name="Findley K."/>
            <person name="Foster B."/>
            <person name="Gaskell J."/>
            <person name="Glotzer D."/>
            <person name="Gorecki P."/>
            <person name="Heitman J."/>
            <person name="Hesse C."/>
            <person name="Hori C."/>
            <person name="Igarashi K."/>
            <person name="Jurgens J.A."/>
            <person name="Kallen N."/>
            <person name="Kersten P."/>
            <person name="Kohler A."/>
            <person name="Kuees U."/>
            <person name="Kumar T.K.A."/>
            <person name="Kuo A."/>
            <person name="LaButti K."/>
            <person name="Larrondo L.F."/>
            <person name="Lindquist E."/>
            <person name="Ling A."/>
            <person name="Lombard V."/>
            <person name="Lucas S."/>
            <person name="Lundell T."/>
            <person name="Martin R."/>
            <person name="McLaughlin D.J."/>
            <person name="Morgenstern I."/>
            <person name="Morin E."/>
            <person name="Murat C."/>
            <person name="Nagy L.G."/>
            <person name="Nolan M."/>
            <person name="Ohm R.A."/>
            <person name="Patyshakuliyeva A."/>
            <person name="Rokas A."/>
            <person name="Ruiz-Duenas F.J."/>
            <person name="Sabat G."/>
            <person name="Salamov A."/>
            <person name="Samejima M."/>
            <person name="Schmutz J."/>
            <person name="Slot J.C."/>
            <person name="St John F."/>
            <person name="Stenlid J."/>
            <person name="Sun H."/>
            <person name="Sun S."/>
            <person name="Syed K."/>
            <person name="Tsang A."/>
            <person name="Wiebenga A."/>
            <person name="Young D."/>
            <person name="Pisabarro A."/>
            <person name="Eastwood D.C."/>
            <person name="Martin F."/>
            <person name="Cullen D."/>
            <person name="Grigoriev I.V."/>
            <person name="Hibbett D.S."/>
        </authorList>
    </citation>
    <scope>NUCLEOTIDE SEQUENCE</scope>
    <source>
        <strain evidence="3">FP-58527</strain>
    </source>
</reference>
<feature type="region of interest" description="Disordered" evidence="1">
    <location>
        <begin position="1"/>
        <end position="96"/>
    </location>
</feature>
<accession>S8F3D4</accession>
<dbReference type="Proteomes" id="UP000015241">
    <property type="component" value="Unassembled WGS sequence"/>
</dbReference>
<dbReference type="EMBL" id="KE504191">
    <property type="protein sequence ID" value="EPS96260.1"/>
    <property type="molecule type" value="Genomic_DNA"/>
</dbReference>
<evidence type="ECO:0000313" key="3">
    <source>
        <dbReference type="Proteomes" id="UP000015241"/>
    </source>
</evidence>
<keyword evidence="3" id="KW-1185">Reference proteome</keyword>
<protein>
    <submittedName>
        <fullName evidence="2">Uncharacterized protein</fullName>
    </submittedName>
</protein>
<dbReference type="HOGENOM" id="CLU_2359780_0_0_1"/>
<dbReference type="InParanoid" id="S8F3D4"/>
<name>S8F3D4_FOMSC</name>
<evidence type="ECO:0000313" key="2">
    <source>
        <dbReference type="EMBL" id="EPS96260.1"/>
    </source>
</evidence>
<proteinExistence type="predicted"/>
<sequence>MTTSCLVAPEPIRAEGCPDGGLSKPCASRTRSQTGEKREEVPSSAAGDTESDAMASPKRRDDEGAVSHGVVLRRGTEGTSRDNGAQDSCLVANCEP</sequence>
<gene>
    <name evidence="2" type="ORF">FOMPIDRAFT_118185</name>
</gene>